<feature type="domain" description="Porphobilinogen deaminase C-terminal" evidence="14">
    <location>
        <begin position="246"/>
        <end position="314"/>
    </location>
</feature>
<evidence type="ECO:0000256" key="12">
    <source>
        <dbReference type="ARBA" id="ARBA00048169"/>
    </source>
</evidence>
<proteinExistence type="inferred from homology"/>
<evidence type="ECO:0000256" key="9">
    <source>
        <dbReference type="ARBA" id="ARBA00023244"/>
    </source>
</evidence>
<evidence type="ECO:0000256" key="8">
    <source>
        <dbReference type="ARBA" id="ARBA00022679"/>
    </source>
</evidence>
<keyword evidence="16" id="KW-1185">Reference proteome</keyword>
<dbReference type="InterPro" id="IPR000860">
    <property type="entry name" value="HemC"/>
</dbReference>
<dbReference type="InterPro" id="IPR022418">
    <property type="entry name" value="Porphobilinogen_deaminase_C"/>
</dbReference>
<dbReference type="SUPFAM" id="SSF54782">
    <property type="entry name" value="Porphobilinogen deaminase (hydroxymethylbilane synthase), C-terminal domain"/>
    <property type="match status" value="1"/>
</dbReference>
<comment type="cofactor">
    <cofactor evidence="1">
        <name>dipyrromethane</name>
        <dbReference type="ChEBI" id="CHEBI:60342"/>
    </cofactor>
</comment>
<keyword evidence="9" id="KW-0627">Porphyrin biosynthesis</keyword>
<evidence type="ECO:0000259" key="13">
    <source>
        <dbReference type="Pfam" id="PF01379"/>
    </source>
</evidence>
<dbReference type="RefSeq" id="WP_067761094.1">
    <property type="nucleotide sequence ID" value="NZ_CP015772.1"/>
</dbReference>
<comment type="catalytic activity">
    <reaction evidence="12">
        <text>4 porphobilinogen + H2O = hydroxymethylbilane + 4 NH4(+)</text>
        <dbReference type="Rhea" id="RHEA:13185"/>
        <dbReference type="ChEBI" id="CHEBI:15377"/>
        <dbReference type="ChEBI" id="CHEBI:28938"/>
        <dbReference type="ChEBI" id="CHEBI:57845"/>
        <dbReference type="ChEBI" id="CHEBI:58126"/>
        <dbReference type="EC" id="2.5.1.61"/>
    </reaction>
</comment>
<evidence type="ECO:0000256" key="11">
    <source>
        <dbReference type="ARBA" id="ARBA00033064"/>
    </source>
</evidence>
<evidence type="ECO:0000313" key="16">
    <source>
        <dbReference type="Proteomes" id="UP000077667"/>
    </source>
</evidence>
<comment type="function">
    <text evidence="2">Tetrapolymerization of the monopyrrole PBG into the hydroxymethylbilane pre-uroporphyrinogen in several discrete steps.</text>
</comment>
<dbReference type="EC" id="2.5.1.61" evidence="6"/>
<evidence type="ECO:0000313" key="15">
    <source>
        <dbReference type="EMBL" id="ANH83492.1"/>
    </source>
</evidence>
<dbReference type="STRING" id="1176587.A8C56_23175"/>
<dbReference type="Pfam" id="PF03900">
    <property type="entry name" value="Porphobil_deamC"/>
    <property type="match status" value="1"/>
</dbReference>
<evidence type="ECO:0000256" key="1">
    <source>
        <dbReference type="ARBA" id="ARBA00001916"/>
    </source>
</evidence>
<evidence type="ECO:0000259" key="14">
    <source>
        <dbReference type="Pfam" id="PF03900"/>
    </source>
</evidence>
<comment type="subunit">
    <text evidence="5">Monomer.</text>
</comment>
<comment type="pathway">
    <text evidence="3">Porphyrin-containing compound metabolism; protoporphyrin-IX biosynthesis; coproporphyrinogen-III from 5-aminolevulinate: step 2/4.</text>
</comment>
<dbReference type="InterPro" id="IPR036803">
    <property type="entry name" value="Porphobilinogen_deaminase_C_sf"/>
</dbReference>
<evidence type="ECO:0000256" key="5">
    <source>
        <dbReference type="ARBA" id="ARBA00011245"/>
    </source>
</evidence>
<dbReference type="OrthoDB" id="9810298at2"/>
<dbReference type="PIRSF" id="PIRSF001438">
    <property type="entry name" value="4pyrrol_synth_OHMeBilane_synth"/>
    <property type="match status" value="1"/>
</dbReference>
<evidence type="ECO:0000256" key="3">
    <source>
        <dbReference type="ARBA" id="ARBA00004735"/>
    </source>
</evidence>
<comment type="similarity">
    <text evidence="4">Belongs to the HMBS family.</text>
</comment>
<evidence type="ECO:0000256" key="10">
    <source>
        <dbReference type="ARBA" id="ARBA00030685"/>
    </source>
</evidence>
<dbReference type="PANTHER" id="PTHR11557:SF0">
    <property type="entry name" value="PORPHOBILINOGEN DEAMINASE"/>
    <property type="match status" value="1"/>
</dbReference>
<dbReference type="InterPro" id="IPR022417">
    <property type="entry name" value="Porphobilin_deaminase_N"/>
</dbReference>
<evidence type="ECO:0000256" key="4">
    <source>
        <dbReference type="ARBA" id="ARBA00005638"/>
    </source>
</evidence>
<dbReference type="GO" id="GO:0004418">
    <property type="term" value="F:hydroxymethylbilane synthase activity"/>
    <property type="evidence" value="ECO:0007669"/>
    <property type="project" value="UniProtKB-EC"/>
</dbReference>
<dbReference type="PANTHER" id="PTHR11557">
    <property type="entry name" value="PORPHOBILINOGEN DEAMINASE"/>
    <property type="match status" value="1"/>
</dbReference>
<dbReference type="Pfam" id="PF01379">
    <property type="entry name" value="Porphobil_deam"/>
    <property type="match status" value="1"/>
</dbReference>
<evidence type="ECO:0000256" key="2">
    <source>
        <dbReference type="ARBA" id="ARBA00002869"/>
    </source>
</evidence>
<gene>
    <name evidence="15" type="ORF">A8C56_23175</name>
</gene>
<reference evidence="15 16" key="1">
    <citation type="submission" date="2016-05" db="EMBL/GenBank/DDBJ databases">
        <title>Niabella ginsenosidivorans BS26 whole genome sequencing.</title>
        <authorList>
            <person name="Im W.T."/>
            <person name="Siddiqi M.Z."/>
        </authorList>
    </citation>
    <scope>NUCLEOTIDE SEQUENCE [LARGE SCALE GENOMIC DNA]</scope>
    <source>
        <strain evidence="15 16">BS26</strain>
    </source>
</reference>
<organism evidence="15 16">
    <name type="scientific">Niabella ginsenosidivorans</name>
    <dbReference type="NCBI Taxonomy" id="1176587"/>
    <lineage>
        <taxon>Bacteria</taxon>
        <taxon>Pseudomonadati</taxon>
        <taxon>Bacteroidota</taxon>
        <taxon>Chitinophagia</taxon>
        <taxon>Chitinophagales</taxon>
        <taxon>Chitinophagaceae</taxon>
        <taxon>Niabella</taxon>
    </lineage>
</organism>
<evidence type="ECO:0000256" key="7">
    <source>
        <dbReference type="ARBA" id="ARBA00016519"/>
    </source>
</evidence>
<sequence length="330" mass="36038">MIRIGTRDSQLAVWQATQVKNLLENFGVPAQLEPIKSEGDLDLTTPLYAMGVQGVFTRALDAALLSNKIDVAVHSMKDVPVQLPEGIVEAAVLERASYKDILVLNENWKPPFPGRDLNRIKEAVSGRTPDLISQTPDLISQIPDLAIATSSVRRKAQWLHRFPGCTIENIRGNVNTRLRRLAESNWLGAIFAAAGLERIGLRPANSIDLNWMLPAPAQGAIMVTARGSDIRTLRACNRINHVQTAFCVKAERDFLSELMGGCATPISALAILEKDHLHFRGSVVSPDGTEKAEVDEIYSLNDIKTPGKQAAAVILNKGAKAIIAKMNNEK</sequence>
<dbReference type="InterPro" id="IPR022419">
    <property type="entry name" value="Porphobilin_deaminase_cofac_BS"/>
</dbReference>
<feature type="domain" description="Porphobilinogen deaminase N-terminal" evidence="13">
    <location>
        <begin position="2"/>
        <end position="231"/>
    </location>
</feature>
<dbReference type="EMBL" id="CP015772">
    <property type="protein sequence ID" value="ANH83492.1"/>
    <property type="molecule type" value="Genomic_DNA"/>
</dbReference>
<accession>A0A1A9I9U5</accession>
<keyword evidence="8" id="KW-0808">Transferase</keyword>
<dbReference type="Proteomes" id="UP000077667">
    <property type="component" value="Chromosome"/>
</dbReference>
<dbReference type="PRINTS" id="PR00151">
    <property type="entry name" value="PORPHBDMNASE"/>
</dbReference>
<dbReference type="AlphaFoldDB" id="A0A1A9I9U5"/>
<dbReference type="KEGG" id="nia:A8C56_23175"/>
<dbReference type="Gene3D" id="3.30.160.40">
    <property type="entry name" value="Porphobilinogen deaminase, C-terminal domain"/>
    <property type="match status" value="1"/>
</dbReference>
<dbReference type="GO" id="GO:0005737">
    <property type="term" value="C:cytoplasm"/>
    <property type="evidence" value="ECO:0007669"/>
    <property type="project" value="TreeGrafter"/>
</dbReference>
<name>A0A1A9I9U5_9BACT</name>
<dbReference type="PROSITE" id="PS00533">
    <property type="entry name" value="PORPHOBILINOGEN_DEAM"/>
    <property type="match status" value="1"/>
</dbReference>
<protein>
    <recommendedName>
        <fullName evidence="7">Porphobilinogen deaminase</fullName>
        <ecNumber evidence="6">2.5.1.61</ecNumber>
    </recommendedName>
    <alternativeName>
        <fullName evidence="11">Hydroxymethylbilane synthase</fullName>
    </alternativeName>
    <alternativeName>
        <fullName evidence="10">Pre-uroporphyrinogen synthase</fullName>
    </alternativeName>
</protein>
<dbReference type="Gene3D" id="3.40.190.10">
    <property type="entry name" value="Periplasmic binding protein-like II"/>
    <property type="match status" value="2"/>
</dbReference>
<dbReference type="SUPFAM" id="SSF53850">
    <property type="entry name" value="Periplasmic binding protein-like II"/>
    <property type="match status" value="1"/>
</dbReference>
<evidence type="ECO:0000256" key="6">
    <source>
        <dbReference type="ARBA" id="ARBA00012655"/>
    </source>
</evidence>
<dbReference type="GO" id="GO:0006783">
    <property type="term" value="P:heme biosynthetic process"/>
    <property type="evidence" value="ECO:0007669"/>
    <property type="project" value="TreeGrafter"/>
</dbReference>